<accession>A0A9W9Y0L8</accession>
<proteinExistence type="predicted"/>
<reference evidence="1" key="2">
    <citation type="journal article" date="2023" name="IMA Fungus">
        <title>Comparative genomic study of the Penicillium genus elucidates a diverse pangenome and 15 lateral gene transfer events.</title>
        <authorList>
            <person name="Petersen C."/>
            <person name="Sorensen T."/>
            <person name="Nielsen M.R."/>
            <person name="Sondergaard T.E."/>
            <person name="Sorensen J.L."/>
            <person name="Fitzpatrick D.A."/>
            <person name="Frisvad J.C."/>
            <person name="Nielsen K.L."/>
        </authorList>
    </citation>
    <scope>NUCLEOTIDE SEQUENCE</scope>
    <source>
        <strain evidence="1">IBT 29495</strain>
    </source>
</reference>
<organism evidence="1 2">
    <name type="scientific">Penicillium fimorum</name>
    <dbReference type="NCBI Taxonomy" id="1882269"/>
    <lineage>
        <taxon>Eukaryota</taxon>
        <taxon>Fungi</taxon>
        <taxon>Dikarya</taxon>
        <taxon>Ascomycota</taxon>
        <taxon>Pezizomycotina</taxon>
        <taxon>Eurotiomycetes</taxon>
        <taxon>Eurotiomycetidae</taxon>
        <taxon>Eurotiales</taxon>
        <taxon>Aspergillaceae</taxon>
        <taxon>Penicillium</taxon>
    </lineage>
</organism>
<dbReference type="OrthoDB" id="5332281at2759"/>
<sequence length="184" mass="20420">MGNDTIPTDRNYQADVKVIELSFDCQNATTSCGPPWNISLENPGIQNPCRFQQIKYAPNAMYELDTKFGIDIDLWGCQGENFNSTGAPSYIGPYSSNWDADWPERMPFRGWKSASGGYLPSENAPGTEFTLAANGTLRDELWADMAAFTDAITDSLSCLIQQTVKNKLMRYDPHQAEGTEQLVG</sequence>
<name>A0A9W9Y0L8_9EURO</name>
<gene>
    <name evidence="1" type="ORF">N7463_003228</name>
</gene>
<dbReference type="AlphaFoldDB" id="A0A9W9Y0L8"/>
<protein>
    <submittedName>
        <fullName evidence="1">Uncharacterized protein</fullName>
    </submittedName>
</protein>
<evidence type="ECO:0000313" key="1">
    <source>
        <dbReference type="EMBL" id="KAJ5513676.1"/>
    </source>
</evidence>
<comment type="caution">
    <text evidence="1">The sequence shown here is derived from an EMBL/GenBank/DDBJ whole genome shotgun (WGS) entry which is preliminary data.</text>
</comment>
<evidence type="ECO:0000313" key="2">
    <source>
        <dbReference type="Proteomes" id="UP001149954"/>
    </source>
</evidence>
<keyword evidence="2" id="KW-1185">Reference proteome</keyword>
<dbReference type="Proteomes" id="UP001149954">
    <property type="component" value="Unassembled WGS sequence"/>
</dbReference>
<reference evidence="1" key="1">
    <citation type="submission" date="2022-12" db="EMBL/GenBank/DDBJ databases">
        <authorList>
            <person name="Petersen C."/>
        </authorList>
    </citation>
    <scope>NUCLEOTIDE SEQUENCE</scope>
    <source>
        <strain evidence="1">IBT 29495</strain>
    </source>
</reference>
<dbReference type="EMBL" id="JAPWDS010000002">
    <property type="protein sequence ID" value="KAJ5513676.1"/>
    <property type="molecule type" value="Genomic_DNA"/>
</dbReference>